<protein>
    <submittedName>
        <fullName evidence="4">HU family DNA-binding protein</fullName>
    </submittedName>
</protein>
<keyword evidence="1 4" id="KW-0238">DNA-binding</keyword>
<sequence length="167" mass="18158">MAIRYRKVQNKLNNSPTFGKWYARAVVLDTIDTKRLAEEISHSTTVTYADVMAVLWEVSVAMKTHLLNSQRVVLDGIGAFKVGISSKPSDTAADCDGTKITNFRILYKPESTFNATGVNAKGHRTGIYIKNLLEGVTAKETPKNTVKDAKPQPGGKTENGGKTEGQG</sequence>
<feature type="domain" description="HU" evidence="3">
    <location>
        <begin position="1"/>
        <end position="114"/>
    </location>
</feature>
<evidence type="ECO:0000256" key="1">
    <source>
        <dbReference type="ARBA" id="ARBA00023125"/>
    </source>
</evidence>
<dbReference type="SUPFAM" id="SSF47729">
    <property type="entry name" value="IHF-like DNA-binding proteins"/>
    <property type="match status" value="1"/>
</dbReference>
<reference evidence="4 5" key="1">
    <citation type="submission" date="2024-09" db="EMBL/GenBank/DDBJ databases">
        <authorList>
            <person name="Sun Q."/>
            <person name="Mori K."/>
        </authorList>
    </citation>
    <scope>NUCLEOTIDE SEQUENCE [LARGE SCALE GENOMIC DNA]</scope>
    <source>
        <strain evidence="4 5">ATCC 51272</strain>
    </source>
</reference>
<organism evidence="4 5">
    <name type="scientific">Hallella seregens ATCC 51272</name>
    <dbReference type="NCBI Taxonomy" id="1336250"/>
    <lineage>
        <taxon>Bacteria</taxon>
        <taxon>Pseudomonadati</taxon>
        <taxon>Bacteroidota</taxon>
        <taxon>Bacteroidia</taxon>
        <taxon>Bacteroidales</taxon>
        <taxon>Prevotellaceae</taxon>
        <taxon>Hallella</taxon>
    </lineage>
</organism>
<dbReference type="GO" id="GO:0003677">
    <property type="term" value="F:DNA binding"/>
    <property type="evidence" value="ECO:0007669"/>
    <property type="project" value="UniProtKB-KW"/>
</dbReference>
<name>A0ABV5ZL20_9BACT</name>
<evidence type="ECO:0000256" key="2">
    <source>
        <dbReference type="SAM" id="MobiDB-lite"/>
    </source>
</evidence>
<accession>A0ABV5ZL20</accession>
<dbReference type="InterPro" id="IPR005902">
    <property type="entry name" value="HU_DNA-bd_put"/>
</dbReference>
<proteinExistence type="predicted"/>
<dbReference type="RefSeq" id="WP_027951883.1">
    <property type="nucleotide sequence ID" value="NZ_JADU01000008.1"/>
</dbReference>
<evidence type="ECO:0000259" key="3">
    <source>
        <dbReference type="Pfam" id="PF18291"/>
    </source>
</evidence>
<evidence type="ECO:0000313" key="5">
    <source>
        <dbReference type="Proteomes" id="UP001589688"/>
    </source>
</evidence>
<feature type="region of interest" description="Disordered" evidence="2">
    <location>
        <begin position="139"/>
        <end position="167"/>
    </location>
</feature>
<evidence type="ECO:0000313" key="4">
    <source>
        <dbReference type="EMBL" id="MFB9896946.1"/>
    </source>
</evidence>
<dbReference type="Proteomes" id="UP001589688">
    <property type="component" value="Unassembled WGS sequence"/>
</dbReference>
<feature type="compositionally biased region" description="Basic and acidic residues" evidence="2">
    <location>
        <begin position="140"/>
        <end position="150"/>
    </location>
</feature>
<keyword evidence="5" id="KW-1185">Reference proteome</keyword>
<dbReference type="Pfam" id="PF18291">
    <property type="entry name" value="HU-HIG"/>
    <property type="match status" value="1"/>
</dbReference>
<gene>
    <name evidence="4" type="ORF">ACFFK8_03720</name>
</gene>
<comment type="caution">
    <text evidence="4">The sequence shown here is derived from an EMBL/GenBank/DDBJ whole genome shotgun (WGS) entry which is preliminary data.</text>
</comment>
<dbReference type="NCBIfam" id="TIGR01201">
    <property type="entry name" value="HU_rel"/>
    <property type="match status" value="1"/>
</dbReference>
<dbReference type="EMBL" id="JBHLZF010000001">
    <property type="protein sequence ID" value="MFB9896946.1"/>
    <property type="molecule type" value="Genomic_DNA"/>
</dbReference>
<dbReference type="InterPro" id="IPR010992">
    <property type="entry name" value="IHF-like_DNA-bd_dom_sf"/>
</dbReference>
<dbReference type="InterPro" id="IPR041607">
    <property type="entry name" value="HU-HIG"/>
</dbReference>